<dbReference type="Proteomes" id="UP001595979">
    <property type="component" value="Unassembled WGS sequence"/>
</dbReference>
<dbReference type="InterPro" id="IPR004629">
    <property type="entry name" value="WecG_TagA_CpsF"/>
</dbReference>
<dbReference type="PANTHER" id="PTHR34136">
    <property type="match status" value="1"/>
</dbReference>
<keyword evidence="2" id="KW-0808">Transferase</keyword>
<accession>A0ABW1DPX9</accession>
<gene>
    <name evidence="3" type="ORF">ACFPQ6_17335</name>
</gene>
<comment type="caution">
    <text evidence="3">The sequence shown here is derived from an EMBL/GenBank/DDBJ whole genome shotgun (WGS) entry which is preliminary data.</text>
</comment>
<dbReference type="PANTHER" id="PTHR34136:SF1">
    <property type="entry name" value="UDP-N-ACETYL-D-MANNOSAMINURONIC ACID TRANSFERASE"/>
    <property type="match status" value="1"/>
</dbReference>
<dbReference type="EMBL" id="JBHSOH010000037">
    <property type="protein sequence ID" value="MFC5850068.1"/>
    <property type="molecule type" value="Genomic_DNA"/>
</dbReference>
<proteinExistence type="predicted"/>
<evidence type="ECO:0000313" key="3">
    <source>
        <dbReference type="EMBL" id="MFC5850068.1"/>
    </source>
</evidence>
<evidence type="ECO:0000313" key="4">
    <source>
        <dbReference type="Proteomes" id="UP001595979"/>
    </source>
</evidence>
<evidence type="ECO:0000256" key="1">
    <source>
        <dbReference type="ARBA" id="ARBA00022676"/>
    </source>
</evidence>
<protein>
    <submittedName>
        <fullName evidence="3">WecB/TagA/CpsF family glycosyltransferase</fullName>
    </submittedName>
</protein>
<keyword evidence="4" id="KW-1185">Reference proteome</keyword>
<sequence length="268" mass="29641">MINKGAHSVLGVKVHAVDYDYAVDTILRAARERRPLSVSALAVHGVMTGVLDPEHARRLNGLDLVVPDGQPVRWALGLLHRCPLPDRVYGPELTLRVAQALGEEGRSVYLYGSTPEVLARFAANLQRRFPGLRIAGQEASKFRATTPEEQLAIAGRIRESGADAAFVGLGCPRQECWAYEYRPLLDLPVLAVGAAFDFHAGTLAQAPRGMQNLGLEWLFRLSREPGRLWRRYALLNPAFVWNLLLQGLHLRAFPPALPNGTERPTRYG</sequence>
<dbReference type="RefSeq" id="WP_380051742.1">
    <property type="nucleotide sequence ID" value="NZ_JBHSOH010000037.1"/>
</dbReference>
<reference evidence="4" key="1">
    <citation type="journal article" date="2019" name="Int. J. Syst. Evol. Microbiol.">
        <title>The Global Catalogue of Microorganisms (GCM) 10K type strain sequencing project: providing services to taxonomists for standard genome sequencing and annotation.</title>
        <authorList>
            <consortium name="The Broad Institute Genomics Platform"/>
            <consortium name="The Broad Institute Genome Sequencing Center for Infectious Disease"/>
            <person name="Wu L."/>
            <person name="Ma J."/>
        </authorList>
    </citation>
    <scope>NUCLEOTIDE SEQUENCE [LARGE SCALE GENOMIC DNA]</scope>
    <source>
        <strain evidence="4">CGMCC 1.15053</strain>
    </source>
</reference>
<name>A0ABW1DPX9_9DEIO</name>
<keyword evidence="1" id="KW-0328">Glycosyltransferase</keyword>
<organism evidence="3 4">
    <name type="scientific">Deinococcus petrolearius</name>
    <dbReference type="NCBI Taxonomy" id="1751295"/>
    <lineage>
        <taxon>Bacteria</taxon>
        <taxon>Thermotogati</taxon>
        <taxon>Deinococcota</taxon>
        <taxon>Deinococci</taxon>
        <taxon>Deinococcales</taxon>
        <taxon>Deinococcaceae</taxon>
        <taxon>Deinococcus</taxon>
    </lineage>
</organism>
<dbReference type="Pfam" id="PF03808">
    <property type="entry name" value="Glyco_tran_WecG"/>
    <property type="match status" value="1"/>
</dbReference>
<dbReference type="NCBIfam" id="TIGR00696">
    <property type="entry name" value="wecG_tagA_cpsF"/>
    <property type="match status" value="1"/>
</dbReference>
<evidence type="ECO:0000256" key="2">
    <source>
        <dbReference type="ARBA" id="ARBA00022679"/>
    </source>
</evidence>
<dbReference type="CDD" id="cd06533">
    <property type="entry name" value="Glyco_transf_WecG_TagA"/>
    <property type="match status" value="1"/>
</dbReference>